<dbReference type="AlphaFoldDB" id="A0ABD2M291"/>
<proteinExistence type="predicted"/>
<reference evidence="1 2" key="1">
    <citation type="submission" date="2024-10" db="EMBL/GenBank/DDBJ databases">
        <authorList>
            <person name="Kim D."/>
        </authorList>
    </citation>
    <scope>NUCLEOTIDE SEQUENCE [LARGE SCALE GENOMIC DNA]</scope>
    <source>
        <strain evidence="1">BH-2024</strain>
    </source>
</reference>
<evidence type="ECO:0000313" key="2">
    <source>
        <dbReference type="Proteomes" id="UP001620626"/>
    </source>
</evidence>
<gene>
    <name evidence="1" type="ORF">niasHT_006144</name>
</gene>
<keyword evidence="2" id="KW-1185">Reference proteome</keyword>
<name>A0ABD2M291_9BILA</name>
<protein>
    <submittedName>
        <fullName evidence="1">Uncharacterized protein</fullName>
    </submittedName>
</protein>
<dbReference type="Proteomes" id="UP001620626">
    <property type="component" value="Unassembled WGS sequence"/>
</dbReference>
<sequence>MGCAFSHTEQIFIIDHRNNNTLRKAKTKSNGGARFSGIGGMGILGHVRQALAHSPQVHVTAHWLLASSKSENDIVLVGHLKSNGLHRRQRRSSSAVRFIEHRPKTRMPSVEEPKDAWEAKMPKSPSMASFYKLRKVSKSQERHITSNNHYGLIDFRKRLERVRKVERTEGDEGMPKMGEEQAANNERNANFGQMELAPKKAALQQQQEPIEAMIIKHRIMADEEEAGTGMEDDQQVFCCDWDTVSSAADCCSIQMAPFHCRTSADGCSEASFVLVKKRLKVAWEHHQIVQVRRHSLCRRADTPNGTVNNGIGILANNDNNSPLKNTWMPDIAQEEAN</sequence>
<evidence type="ECO:0000313" key="1">
    <source>
        <dbReference type="EMBL" id="KAL3121638.1"/>
    </source>
</evidence>
<organism evidence="1 2">
    <name type="scientific">Heterodera trifolii</name>
    <dbReference type="NCBI Taxonomy" id="157864"/>
    <lineage>
        <taxon>Eukaryota</taxon>
        <taxon>Metazoa</taxon>
        <taxon>Ecdysozoa</taxon>
        <taxon>Nematoda</taxon>
        <taxon>Chromadorea</taxon>
        <taxon>Rhabditida</taxon>
        <taxon>Tylenchina</taxon>
        <taxon>Tylenchomorpha</taxon>
        <taxon>Tylenchoidea</taxon>
        <taxon>Heteroderidae</taxon>
        <taxon>Heteroderinae</taxon>
        <taxon>Heterodera</taxon>
    </lineage>
</organism>
<accession>A0ABD2M291</accession>
<dbReference type="EMBL" id="JBICBT010000180">
    <property type="protein sequence ID" value="KAL3121638.1"/>
    <property type="molecule type" value="Genomic_DNA"/>
</dbReference>
<comment type="caution">
    <text evidence="1">The sequence shown here is derived from an EMBL/GenBank/DDBJ whole genome shotgun (WGS) entry which is preliminary data.</text>
</comment>